<evidence type="ECO:0000313" key="1">
    <source>
        <dbReference type="EMBL" id="RBP70283.1"/>
    </source>
</evidence>
<sequence>MPETGPAPASALRLRPHITGAEAAAVFRRKVPGAQIEVKEVVHPFWWAVLDVRTRGLLGRRRRTGAGPAGRRMNVLVNALSGKGHIADFEPDGAIVDPADWRAALESLVGSGPTVDAAAVARTAAALVRAKVVRTVKLGMAISIAEAGPLQGVLKPNWLVTGSNGKYSATILVDGLDSSHYIVRVQRLRAEQHVG</sequence>
<dbReference type="EMBL" id="QNSB01000009">
    <property type="protein sequence ID" value="RBP70283.1"/>
    <property type="molecule type" value="Genomic_DNA"/>
</dbReference>
<accession>A0A366IFY9</accession>
<dbReference type="RefSeq" id="WP_113904853.1">
    <property type="nucleotide sequence ID" value="NZ_QNSB01000009.1"/>
</dbReference>
<comment type="caution">
    <text evidence="1">The sequence shown here is derived from an EMBL/GenBank/DDBJ whole genome shotgun (WGS) entry which is preliminary data.</text>
</comment>
<proteinExistence type="predicted"/>
<gene>
    <name evidence="1" type="ORF">DFO65_10954</name>
</gene>
<dbReference type="Proteomes" id="UP000253509">
    <property type="component" value="Unassembled WGS sequence"/>
</dbReference>
<keyword evidence="2" id="KW-1185">Reference proteome</keyword>
<organism evidence="1 2">
    <name type="scientific">Brevibacterium celere</name>
    <dbReference type="NCBI Taxonomy" id="225845"/>
    <lineage>
        <taxon>Bacteria</taxon>
        <taxon>Bacillati</taxon>
        <taxon>Actinomycetota</taxon>
        <taxon>Actinomycetes</taxon>
        <taxon>Micrococcales</taxon>
        <taxon>Brevibacteriaceae</taxon>
        <taxon>Brevibacterium</taxon>
    </lineage>
</organism>
<evidence type="ECO:0000313" key="2">
    <source>
        <dbReference type="Proteomes" id="UP000253509"/>
    </source>
</evidence>
<protein>
    <submittedName>
        <fullName evidence="1">Uncharacterized protein</fullName>
    </submittedName>
</protein>
<name>A0A366IFY9_9MICO</name>
<dbReference type="AlphaFoldDB" id="A0A366IFY9"/>
<reference evidence="1 2" key="1">
    <citation type="submission" date="2018-06" db="EMBL/GenBank/DDBJ databases">
        <title>Freshwater and sediment microbial communities from various areas in North America, analyzing microbe dynamics in response to fracking.</title>
        <authorList>
            <person name="Lamendella R."/>
        </authorList>
    </citation>
    <scope>NUCLEOTIDE SEQUENCE [LARGE SCALE GENOMIC DNA]</scope>
    <source>
        <strain evidence="1 2">3b_TX</strain>
    </source>
</reference>